<feature type="compositionally biased region" description="Basic and acidic residues" evidence="1">
    <location>
        <begin position="508"/>
        <end position="523"/>
    </location>
</feature>
<accession>W9HEJ6</accession>
<feature type="region of interest" description="Disordered" evidence="1">
    <location>
        <begin position="496"/>
        <end position="523"/>
    </location>
</feature>
<feature type="compositionally biased region" description="Polar residues" evidence="1">
    <location>
        <begin position="690"/>
        <end position="706"/>
    </location>
</feature>
<evidence type="ECO:0000313" key="3">
    <source>
        <dbReference type="Proteomes" id="UP000030753"/>
    </source>
</evidence>
<gene>
    <name evidence="2" type="ORF">FOYG_15246</name>
</gene>
<feature type="compositionally biased region" description="Basic and acidic residues" evidence="1">
    <location>
        <begin position="214"/>
        <end position="226"/>
    </location>
</feature>
<feature type="compositionally biased region" description="Polar residues" evidence="1">
    <location>
        <begin position="645"/>
        <end position="660"/>
    </location>
</feature>
<feature type="compositionally biased region" description="Polar residues" evidence="1">
    <location>
        <begin position="166"/>
        <end position="183"/>
    </location>
</feature>
<feature type="region of interest" description="Disordered" evidence="1">
    <location>
        <begin position="539"/>
        <end position="609"/>
    </location>
</feature>
<dbReference type="HOGENOM" id="CLU_353745_0_0_1"/>
<dbReference type="AlphaFoldDB" id="W9HEJ6"/>
<feature type="region of interest" description="Disordered" evidence="1">
    <location>
        <begin position="631"/>
        <end position="775"/>
    </location>
</feature>
<protein>
    <submittedName>
        <fullName evidence="2">Uncharacterized protein</fullName>
    </submittedName>
</protein>
<dbReference type="Proteomes" id="UP000030753">
    <property type="component" value="Unassembled WGS sequence"/>
</dbReference>
<evidence type="ECO:0000313" key="2">
    <source>
        <dbReference type="EMBL" id="EWY80953.1"/>
    </source>
</evidence>
<dbReference type="OrthoDB" id="4835412at2759"/>
<dbReference type="EMBL" id="JH717849">
    <property type="protein sequence ID" value="EWY80953.1"/>
    <property type="molecule type" value="Genomic_DNA"/>
</dbReference>
<proteinExistence type="predicted"/>
<feature type="compositionally biased region" description="Polar residues" evidence="1">
    <location>
        <begin position="725"/>
        <end position="738"/>
    </location>
</feature>
<sequence length="775" mass="87203">MEGHPLQPSERIPAIQEYLARWTAQIHPVKSPEEEFQENIKIAQDSFNSLTHSSQNSFDKLDEILGCGVRIKELMALHKDTKEQKEREYQQRLWEQQMASVNEHLDLFGPELGKWLCENWCDRVGHPLSTTTTAQSDTIPGAVDTRQPEGSTASCFAPTQDPIAHPTSTKETPAQSTNDSVFNPPNAGNAGEPTTRPNELHRIEQNTSSCPQKRPVDCPESSESRTTRPTKRARSDITQGPLTGDRTIEFDQVYQNGQAEPKYVIIKHNRFWYILECKKHRLHFNNHPIRGALKHLRGKKHNQTSVNYEGAIRALGTRVLHCTEDNVAENNEVARRPSYSDMGRPINSLSPSVPHSLPTRSNQNLTEIDPQPGEVYTTFWTETKQFFAILVLPWHNIGQLGKDLSLTVKDTVLIRKVPSCYRYNHVDELYEWAPDYRFDGQQYPKRKYPIMYFDALVFPGKCRVDWVAVREFQLYDPQVATIPFKSIVDGYIASRNNIPHTDAGQGSIRDDRPTAEIFPREEQLTGVSGREIIVIDDDSDDETGEHEPWPDAPVGSPVPKTEPQEEPMAVGSTQQDIGTDHGHPSSQQPLKAGVANHSHHQTSEDADSHNNLIDSAEFLRRLDNASQTDAILLNPDHARRRDNMSESQVPTRGASSNPLFNMQPHATPVGDDPLSQWPSELSVQEHEPSPTGNPNFHSRQQTQPATTDILAPEAIMTPIPRNENLPESSQSQPAQSTELYGYFNQARSASSQCRLDSDGRLKWLAPKTAAGMARK</sequence>
<name>W9HEJ6_FUSOX</name>
<feature type="compositionally biased region" description="Polar residues" evidence="1">
    <location>
        <begin position="745"/>
        <end position="754"/>
    </location>
</feature>
<reference evidence="2 3" key="1">
    <citation type="submission" date="2011-06" db="EMBL/GenBank/DDBJ databases">
        <title>The Genome Sequence of Fusarium oxysporum FOSC 3-a.</title>
        <authorList>
            <consortium name="The Broad Institute Genome Sequencing Platform"/>
            <person name="Ma L.-J."/>
            <person name="Gale L.R."/>
            <person name="Schwartz D.C."/>
            <person name="Zhou S."/>
            <person name="Corby-Kistler H."/>
            <person name="Young S.K."/>
            <person name="Zeng Q."/>
            <person name="Gargeya S."/>
            <person name="Fitzgerald M."/>
            <person name="Haas B."/>
            <person name="Abouelleil A."/>
            <person name="Alvarado L."/>
            <person name="Arachchi H.M."/>
            <person name="Berlin A."/>
            <person name="Brown A."/>
            <person name="Chapman S.B."/>
            <person name="Chen Z."/>
            <person name="Dunbar C."/>
            <person name="Freedman E."/>
            <person name="Gearin G."/>
            <person name="Gellesch M."/>
            <person name="Goldberg J."/>
            <person name="Griggs A."/>
            <person name="Gujja S."/>
            <person name="Heiman D."/>
            <person name="Howarth C."/>
            <person name="Larson L."/>
            <person name="Lui A."/>
            <person name="MacDonald P.J.P."/>
            <person name="Mehta T."/>
            <person name="Montmayeur A."/>
            <person name="Murphy C."/>
            <person name="Neiman D."/>
            <person name="Pearson M."/>
            <person name="Priest M."/>
            <person name="Roberts A."/>
            <person name="Saif S."/>
            <person name="Shea T."/>
            <person name="Shenoy N."/>
            <person name="Sisk P."/>
            <person name="Stolte C."/>
            <person name="Sykes S."/>
            <person name="Wortman J."/>
            <person name="Nusbaum C."/>
            <person name="Birren B."/>
        </authorList>
    </citation>
    <scope>NUCLEOTIDE SEQUENCE [LARGE SCALE GENOMIC DNA]</scope>
    <source>
        <strain evidence="3">FOSC 3-a</strain>
    </source>
</reference>
<organism evidence="2 3">
    <name type="scientific">Fusarium oxysporum NRRL 32931</name>
    <dbReference type="NCBI Taxonomy" id="660029"/>
    <lineage>
        <taxon>Eukaryota</taxon>
        <taxon>Fungi</taxon>
        <taxon>Dikarya</taxon>
        <taxon>Ascomycota</taxon>
        <taxon>Pezizomycotina</taxon>
        <taxon>Sordariomycetes</taxon>
        <taxon>Hypocreomycetidae</taxon>
        <taxon>Hypocreales</taxon>
        <taxon>Nectriaceae</taxon>
        <taxon>Fusarium</taxon>
        <taxon>Fusarium oxysporum species complex</taxon>
    </lineage>
</organism>
<evidence type="ECO:0000256" key="1">
    <source>
        <dbReference type="SAM" id="MobiDB-lite"/>
    </source>
</evidence>
<feature type="region of interest" description="Disordered" evidence="1">
    <location>
        <begin position="130"/>
        <end position="244"/>
    </location>
</feature>